<dbReference type="Proteomes" id="UP000025227">
    <property type="component" value="Unplaced"/>
</dbReference>
<feature type="compositionally biased region" description="Basic and acidic residues" evidence="1">
    <location>
        <begin position="79"/>
        <end position="89"/>
    </location>
</feature>
<feature type="region of interest" description="Disordered" evidence="1">
    <location>
        <begin position="55"/>
        <end position="175"/>
    </location>
</feature>
<feature type="region of interest" description="Disordered" evidence="1">
    <location>
        <begin position="197"/>
        <end position="234"/>
    </location>
</feature>
<evidence type="ECO:0000313" key="4">
    <source>
        <dbReference type="WBParaSite" id="HCON_00130510-00001"/>
    </source>
</evidence>
<dbReference type="AlphaFoldDB" id="A0A7I4YPN8"/>
<name>A0A7I4YPN8_HAECO</name>
<feature type="compositionally biased region" description="Basic and acidic residues" evidence="1">
    <location>
        <begin position="55"/>
        <end position="65"/>
    </location>
</feature>
<keyword evidence="2" id="KW-1133">Transmembrane helix</keyword>
<feature type="compositionally biased region" description="Basic and acidic residues" evidence="1">
    <location>
        <begin position="160"/>
        <end position="173"/>
    </location>
</feature>
<keyword evidence="2" id="KW-0812">Transmembrane</keyword>
<organism evidence="3 4">
    <name type="scientific">Haemonchus contortus</name>
    <name type="common">Barber pole worm</name>
    <dbReference type="NCBI Taxonomy" id="6289"/>
    <lineage>
        <taxon>Eukaryota</taxon>
        <taxon>Metazoa</taxon>
        <taxon>Ecdysozoa</taxon>
        <taxon>Nematoda</taxon>
        <taxon>Chromadorea</taxon>
        <taxon>Rhabditida</taxon>
        <taxon>Rhabditina</taxon>
        <taxon>Rhabditomorpha</taxon>
        <taxon>Strongyloidea</taxon>
        <taxon>Trichostrongylidae</taxon>
        <taxon>Haemonchus</taxon>
    </lineage>
</organism>
<dbReference type="WBParaSite" id="HCON_00130510-00001">
    <property type="protein sequence ID" value="HCON_00130510-00001"/>
    <property type="gene ID" value="HCON_00130510"/>
</dbReference>
<feature type="transmembrane region" description="Helical" evidence="2">
    <location>
        <begin position="21"/>
        <end position="44"/>
    </location>
</feature>
<evidence type="ECO:0000256" key="1">
    <source>
        <dbReference type="SAM" id="MobiDB-lite"/>
    </source>
</evidence>
<dbReference type="OrthoDB" id="10609119at2759"/>
<keyword evidence="2" id="KW-0472">Membrane</keyword>
<feature type="compositionally biased region" description="Pro residues" evidence="1">
    <location>
        <begin position="120"/>
        <end position="135"/>
    </location>
</feature>
<feature type="compositionally biased region" description="Low complexity" evidence="1">
    <location>
        <begin position="66"/>
        <end position="77"/>
    </location>
</feature>
<reference evidence="4" key="1">
    <citation type="submission" date="2020-12" db="UniProtKB">
        <authorList>
            <consortium name="WormBaseParasite"/>
        </authorList>
    </citation>
    <scope>IDENTIFICATION</scope>
    <source>
        <strain evidence="4">MHco3</strain>
    </source>
</reference>
<feature type="compositionally biased region" description="Low complexity" evidence="1">
    <location>
        <begin position="90"/>
        <end position="101"/>
    </location>
</feature>
<evidence type="ECO:0000256" key="2">
    <source>
        <dbReference type="SAM" id="Phobius"/>
    </source>
</evidence>
<protein>
    <submittedName>
        <fullName evidence="4">Uncharacterized protein</fullName>
    </submittedName>
</protein>
<keyword evidence="3" id="KW-1185">Reference proteome</keyword>
<sequence length="252" mass="27856">MPRDETPLGQQRSGPHSGLLCCWYTATILSYYFQFFISISVVSISHSCVRKRGSDVGAVHEHKDVSNIIPSTKSSSSVEQHEHPHEIKVKSSVNSKSSAKAPTPEERKSGSSTVTAPSGDFPPPPPPPIAKPVQPPVDKKKKSHPKMFVFEPAASFLNSEGKKGTSQEDETIRDAPSLMLVRKSLLSDEISFEKPVDIHQQQKEVPTKPKQSLREQSLTLQPTMSSERAEEQQTTAVMAIVRTDKTMQSIER</sequence>
<proteinExistence type="predicted"/>
<feature type="compositionally biased region" description="Polar residues" evidence="1">
    <location>
        <begin position="214"/>
        <end position="234"/>
    </location>
</feature>
<evidence type="ECO:0000313" key="3">
    <source>
        <dbReference type="Proteomes" id="UP000025227"/>
    </source>
</evidence>
<accession>A0A7I4YPN8</accession>
<feature type="compositionally biased region" description="Basic and acidic residues" evidence="1">
    <location>
        <begin position="197"/>
        <end position="207"/>
    </location>
</feature>